<sequence length="551" mass="61675">MALRTIQKVTVIGQTVAKLPVQLWDVHAAAKEGNVEHNESALLEKLGSLVVHDAEWRKELVCSGLTRKAILDDIETWAVSSATDEVTIAYFPGVAGLGKTTVSHSVAHRLYRDGRDLLGASFFFSRDVGSRNSPKNVVATIAYHLAHFHHAYRSELCYALRRPVPSSCERQFQELFLDPLKKSKKPPSPLLIVMDALDECAEGIFVLKLLLAAIQDVIGHIKIFFTSRPQDDIDNILEGHKFHRVRVLLDDDSNAEDIRAYFDTRLADLSLADGTPFPLLDRDTREALYRSAAGLFIWASTACNFLSGSFNLDADLRLLLHPSATGKDNPEECLSTLYDTVLRRSYESYNRAVLRENFLPVIRVILVLDKPLSLAGLAEVLGVEEVVVCTIVRSLHAVLHSPLNPAMKTGDDETVRVIHPSFYRYLTDPCNESPFRVNIQQTNLWLAYRYLVCIQQCVDRLIALTANTSTGGESDVESSKISPVIDTPDSNLDLTKAHLCTYREQLAAKLLKYLDLVDVHHSIAGLSIEEARRLFGTIRKVYLPLLLMNYR</sequence>
<reference evidence="4" key="1">
    <citation type="journal article" date="2014" name="Proc. Natl. Acad. Sci. U.S.A.">
        <title>Extensive sampling of basidiomycete genomes demonstrates inadequacy of the white-rot/brown-rot paradigm for wood decay fungi.</title>
        <authorList>
            <person name="Riley R."/>
            <person name="Salamov A.A."/>
            <person name="Brown D.W."/>
            <person name="Nagy L.G."/>
            <person name="Floudas D."/>
            <person name="Held B.W."/>
            <person name="Levasseur A."/>
            <person name="Lombard V."/>
            <person name="Morin E."/>
            <person name="Otillar R."/>
            <person name="Lindquist E.A."/>
            <person name="Sun H."/>
            <person name="LaButti K.M."/>
            <person name="Schmutz J."/>
            <person name="Jabbour D."/>
            <person name="Luo H."/>
            <person name="Baker S.E."/>
            <person name="Pisabarro A.G."/>
            <person name="Walton J.D."/>
            <person name="Blanchette R.A."/>
            <person name="Henrissat B."/>
            <person name="Martin F."/>
            <person name="Cullen D."/>
            <person name="Hibbett D.S."/>
            <person name="Grigoriev I.V."/>
        </authorList>
    </citation>
    <scope>NUCLEOTIDE SEQUENCE [LARGE SCALE GENOMIC DNA]</scope>
    <source>
        <strain evidence="4">MUCL 33604</strain>
    </source>
</reference>
<dbReference type="EMBL" id="KL197716">
    <property type="protein sequence ID" value="KDQ58876.1"/>
    <property type="molecule type" value="Genomic_DNA"/>
</dbReference>
<dbReference type="HOGENOM" id="CLU_494371_0_0_1"/>
<evidence type="ECO:0000313" key="4">
    <source>
        <dbReference type="Proteomes" id="UP000027265"/>
    </source>
</evidence>
<evidence type="ECO:0000313" key="3">
    <source>
        <dbReference type="EMBL" id="KDQ58876.1"/>
    </source>
</evidence>
<dbReference type="InterPro" id="IPR056884">
    <property type="entry name" value="NPHP3-like_N"/>
</dbReference>
<dbReference type="InParanoid" id="A0A067Q8F8"/>
<dbReference type="PANTHER" id="PTHR10039">
    <property type="entry name" value="AMELOGENIN"/>
    <property type="match status" value="1"/>
</dbReference>
<proteinExistence type="predicted"/>
<name>A0A067Q8F8_9AGAM</name>
<dbReference type="Proteomes" id="UP000027265">
    <property type="component" value="Unassembled WGS sequence"/>
</dbReference>
<dbReference type="SUPFAM" id="SSF52540">
    <property type="entry name" value="P-loop containing nucleoside triphosphate hydrolases"/>
    <property type="match status" value="1"/>
</dbReference>
<keyword evidence="4" id="KW-1185">Reference proteome</keyword>
<dbReference type="Pfam" id="PF24883">
    <property type="entry name" value="NPHP3_N"/>
    <property type="match status" value="1"/>
</dbReference>
<dbReference type="InterPro" id="IPR027417">
    <property type="entry name" value="P-loop_NTPase"/>
</dbReference>
<organism evidence="3 4">
    <name type="scientific">Jaapia argillacea MUCL 33604</name>
    <dbReference type="NCBI Taxonomy" id="933084"/>
    <lineage>
        <taxon>Eukaryota</taxon>
        <taxon>Fungi</taxon>
        <taxon>Dikarya</taxon>
        <taxon>Basidiomycota</taxon>
        <taxon>Agaricomycotina</taxon>
        <taxon>Agaricomycetes</taxon>
        <taxon>Agaricomycetidae</taxon>
        <taxon>Jaapiales</taxon>
        <taxon>Jaapiaceae</taxon>
        <taxon>Jaapia</taxon>
    </lineage>
</organism>
<protein>
    <recommendedName>
        <fullName evidence="2">Nephrocystin 3-like N-terminal domain-containing protein</fullName>
    </recommendedName>
</protein>
<evidence type="ECO:0000256" key="1">
    <source>
        <dbReference type="ARBA" id="ARBA00022737"/>
    </source>
</evidence>
<dbReference type="STRING" id="933084.A0A067Q8F8"/>
<dbReference type="AlphaFoldDB" id="A0A067Q8F8"/>
<keyword evidence="1" id="KW-0677">Repeat</keyword>
<dbReference type="OrthoDB" id="5967843at2759"/>
<evidence type="ECO:0000259" key="2">
    <source>
        <dbReference type="Pfam" id="PF24883"/>
    </source>
</evidence>
<dbReference type="PANTHER" id="PTHR10039:SF17">
    <property type="entry name" value="FUNGAL STAND N-TERMINAL GOODBYE DOMAIN-CONTAINING PROTEIN-RELATED"/>
    <property type="match status" value="1"/>
</dbReference>
<accession>A0A067Q8F8</accession>
<feature type="domain" description="Nephrocystin 3-like N-terminal" evidence="2">
    <location>
        <begin position="66"/>
        <end position="228"/>
    </location>
</feature>
<dbReference type="Gene3D" id="3.40.50.300">
    <property type="entry name" value="P-loop containing nucleotide triphosphate hydrolases"/>
    <property type="match status" value="1"/>
</dbReference>
<gene>
    <name evidence="3" type="ORF">JAAARDRAFT_646614</name>
</gene>